<reference evidence="2" key="1">
    <citation type="submission" date="2020-05" db="EMBL/GenBank/DDBJ databases">
        <authorList>
            <person name="Chiriac C."/>
            <person name="Salcher M."/>
            <person name="Ghai R."/>
            <person name="Kavagutti S V."/>
        </authorList>
    </citation>
    <scope>NUCLEOTIDE SEQUENCE</scope>
</reference>
<accession>A0A6J7P3E7</accession>
<proteinExistence type="predicted"/>
<evidence type="ECO:0000256" key="1">
    <source>
        <dbReference type="SAM" id="MobiDB-lite"/>
    </source>
</evidence>
<dbReference type="EMBL" id="CAFBOX010000106">
    <property type="protein sequence ID" value="CAB4999468.1"/>
    <property type="molecule type" value="Genomic_DNA"/>
</dbReference>
<dbReference type="AlphaFoldDB" id="A0A6J7P3E7"/>
<name>A0A6J7P3E7_9ZZZZ</name>
<feature type="region of interest" description="Disordered" evidence="1">
    <location>
        <begin position="368"/>
        <end position="391"/>
    </location>
</feature>
<organism evidence="2">
    <name type="scientific">freshwater metagenome</name>
    <dbReference type="NCBI Taxonomy" id="449393"/>
    <lineage>
        <taxon>unclassified sequences</taxon>
        <taxon>metagenomes</taxon>
        <taxon>ecological metagenomes</taxon>
    </lineage>
</organism>
<evidence type="ECO:0000313" key="2">
    <source>
        <dbReference type="EMBL" id="CAB4999468.1"/>
    </source>
</evidence>
<sequence length="428" mass="44057">MKLERFTRGLAVIALGLVATGINAPMANASLSIPKGAFQACSVTPGDYCIESVSLTPVGGKAIALSWVATGGAGATAGNTNNVAAGKELPGRWSAPDAFATENYDGLYLEAQNANEFVPWIVIDAKPTYSPGNRVSLAALPTSATTSVNLNSEVAITLKMRISDFQVGVTFGVVTDATVNVTTADGKNVFEFSGYPVKVPTAKSSKDCTGDKGVASTVVTQFQSVIVPSNDPMGFTIPGSAGKIYVGSNGICKLSTPVWNADKKAFSYKASAPRLAPDGTTVNTGFYYASISYADAIALWNLTRPEDAATALVVSVRTGAGGSTAATANVSAKNGKIVIQVSGFEFPDPMLDISLNPAYNDLGKPSADSNMTVAASEQQMSTPKKSTAATSKGSVAKVKTTTISCVKGKTTKKVTAAKPVCPAGFKKV</sequence>
<gene>
    <name evidence="2" type="ORF">UFOPK4035_00680</name>
</gene>
<protein>
    <submittedName>
        <fullName evidence="2">Unannotated protein</fullName>
    </submittedName>
</protein>